<dbReference type="RefSeq" id="XP_029342305.1">
    <property type="nucleotide sequence ID" value="XM_029486445.1"/>
</dbReference>
<feature type="compositionally biased region" description="Polar residues" evidence="1">
    <location>
        <begin position="12"/>
        <end position="22"/>
    </location>
</feature>
<protein>
    <submittedName>
        <fullName evidence="2">Uncharacterized protein</fullName>
    </submittedName>
</protein>
<proteinExistence type="predicted"/>
<accession>A0A8R2JN20</accession>
<sequence length="100" mass="11530">MVHLRRSIGLARTSTGRTSNSIRNMYNNGIANPDGARNYTFLQSQASVQRMRHCRRPPNPDTIEELADILNEHMTYASTLQHPPSRFLQQLLKLRKKLLD</sequence>
<dbReference type="EnsemblMetazoa" id="XM_029486445.1">
    <property type="protein sequence ID" value="XP_029342305.1"/>
    <property type="gene ID" value="LOC115033603"/>
</dbReference>
<organism evidence="2 3">
    <name type="scientific">Acyrthosiphon pisum</name>
    <name type="common">Pea aphid</name>
    <dbReference type="NCBI Taxonomy" id="7029"/>
    <lineage>
        <taxon>Eukaryota</taxon>
        <taxon>Metazoa</taxon>
        <taxon>Ecdysozoa</taxon>
        <taxon>Arthropoda</taxon>
        <taxon>Hexapoda</taxon>
        <taxon>Insecta</taxon>
        <taxon>Pterygota</taxon>
        <taxon>Neoptera</taxon>
        <taxon>Paraneoptera</taxon>
        <taxon>Hemiptera</taxon>
        <taxon>Sternorrhyncha</taxon>
        <taxon>Aphidomorpha</taxon>
        <taxon>Aphidoidea</taxon>
        <taxon>Aphididae</taxon>
        <taxon>Macrosiphini</taxon>
        <taxon>Acyrthosiphon</taxon>
    </lineage>
</organism>
<evidence type="ECO:0000256" key="1">
    <source>
        <dbReference type="SAM" id="MobiDB-lite"/>
    </source>
</evidence>
<evidence type="ECO:0000313" key="3">
    <source>
        <dbReference type="Proteomes" id="UP000007819"/>
    </source>
</evidence>
<evidence type="ECO:0000313" key="2">
    <source>
        <dbReference type="EnsemblMetazoa" id="XP_029342305.1"/>
    </source>
</evidence>
<dbReference type="OrthoDB" id="10481082at2759"/>
<feature type="region of interest" description="Disordered" evidence="1">
    <location>
        <begin position="1"/>
        <end position="22"/>
    </location>
</feature>
<reference evidence="3" key="1">
    <citation type="submission" date="2010-06" db="EMBL/GenBank/DDBJ databases">
        <authorList>
            <person name="Jiang H."/>
            <person name="Abraham K."/>
            <person name="Ali S."/>
            <person name="Alsbrooks S.L."/>
            <person name="Anim B.N."/>
            <person name="Anosike U.S."/>
            <person name="Attaway T."/>
            <person name="Bandaranaike D.P."/>
            <person name="Battles P.K."/>
            <person name="Bell S.N."/>
            <person name="Bell A.V."/>
            <person name="Beltran B."/>
            <person name="Bickham C."/>
            <person name="Bustamante Y."/>
            <person name="Caleb T."/>
            <person name="Canada A."/>
            <person name="Cardenas V."/>
            <person name="Carter K."/>
            <person name="Chacko J."/>
            <person name="Chandrabose M.N."/>
            <person name="Chavez D."/>
            <person name="Chavez A."/>
            <person name="Chen L."/>
            <person name="Chu H.-S."/>
            <person name="Claassen K.J."/>
            <person name="Cockrell R."/>
            <person name="Collins M."/>
            <person name="Cooper J.A."/>
            <person name="Cree A."/>
            <person name="Curry S.M."/>
            <person name="Da Y."/>
            <person name="Dao M.D."/>
            <person name="Das B."/>
            <person name="Davila M.-L."/>
            <person name="Davy-Carroll L."/>
            <person name="Denson S."/>
            <person name="Dinh H."/>
            <person name="Ebong V.E."/>
            <person name="Edwards J.R."/>
            <person name="Egan A."/>
            <person name="El-Daye J."/>
            <person name="Escobedo L."/>
            <person name="Fernandez S."/>
            <person name="Fernando P.R."/>
            <person name="Flagg N."/>
            <person name="Forbes L.D."/>
            <person name="Fowler R.G."/>
            <person name="Fu Q."/>
            <person name="Gabisi R.A."/>
            <person name="Ganer J."/>
            <person name="Garbino Pronczuk A."/>
            <person name="Garcia R.M."/>
            <person name="Garner T."/>
            <person name="Garrett T.E."/>
            <person name="Gonzalez D.A."/>
            <person name="Hamid H."/>
            <person name="Hawkins E.S."/>
            <person name="Hirani K."/>
            <person name="Hogues M.E."/>
            <person name="Hollins B."/>
            <person name="Hsiao C.-H."/>
            <person name="Jabil R."/>
            <person name="James M.L."/>
            <person name="Jhangiani S.N."/>
            <person name="Johnson B."/>
            <person name="Johnson Q."/>
            <person name="Joshi V."/>
            <person name="Kalu J.B."/>
            <person name="Kam C."/>
            <person name="Kashfia A."/>
            <person name="Keebler J."/>
            <person name="Kisamo H."/>
            <person name="Kovar C.L."/>
            <person name="Lago L.A."/>
            <person name="Lai C.-Y."/>
            <person name="Laidlaw J."/>
            <person name="Lara F."/>
            <person name="Le T.-K."/>
            <person name="Lee S.L."/>
            <person name="Legall F.H."/>
            <person name="Lemon S.J."/>
            <person name="Lewis L.R."/>
            <person name="Li B."/>
            <person name="Liu Y."/>
            <person name="Liu Y.-S."/>
            <person name="Lopez J."/>
            <person name="Lozado R.J."/>
            <person name="Lu J."/>
            <person name="Madu R.C."/>
            <person name="Maheshwari M."/>
            <person name="Maheshwari R."/>
            <person name="Malloy K."/>
            <person name="Martinez E."/>
            <person name="Mathew T."/>
            <person name="Mercado I.C."/>
            <person name="Mercado C."/>
            <person name="Meyer B."/>
            <person name="Montgomery K."/>
            <person name="Morgan M.B."/>
            <person name="Munidasa M."/>
            <person name="Nazareth L.V."/>
            <person name="Nelson J."/>
            <person name="Ng B.M."/>
            <person name="Nguyen N.B."/>
            <person name="Nguyen P.Q."/>
            <person name="Nguyen T."/>
            <person name="Obregon M."/>
            <person name="Okwuonu G.O."/>
            <person name="Onwere C.G."/>
            <person name="Orozco G."/>
            <person name="Parra A."/>
            <person name="Patel S."/>
            <person name="Patil S."/>
            <person name="Perez A."/>
            <person name="Perez Y."/>
            <person name="Pham C."/>
            <person name="Primus E.L."/>
            <person name="Pu L.-L."/>
            <person name="Puazo M."/>
            <person name="Qin X."/>
            <person name="Quiroz J.B."/>
            <person name="Reese J."/>
            <person name="Richards S."/>
            <person name="Rives C.M."/>
            <person name="Robberts R."/>
            <person name="Ruiz S.J."/>
            <person name="Ruiz M.J."/>
            <person name="Santibanez J."/>
            <person name="Schneider B.W."/>
            <person name="Sisson I."/>
            <person name="Smith M."/>
            <person name="Sodergren E."/>
            <person name="Song X.-Z."/>
            <person name="Song B.B."/>
            <person name="Summersgill H."/>
            <person name="Thelus R."/>
            <person name="Thornton R.D."/>
            <person name="Trejos Z.Y."/>
            <person name="Usmani K."/>
            <person name="Vattathil S."/>
            <person name="Villasana D."/>
            <person name="Walker D.L."/>
            <person name="Wang S."/>
            <person name="Wang K."/>
            <person name="White C.S."/>
            <person name="Williams A.C."/>
            <person name="Williamson J."/>
            <person name="Wilson K."/>
            <person name="Woghiren I.O."/>
            <person name="Woodworth J.R."/>
            <person name="Worley K.C."/>
            <person name="Wright R.A."/>
            <person name="Wu W."/>
            <person name="Young L."/>
            <person name="Zhang L."/>
            <person name="Zhang J."/>
            <person name="Zhu Y."/>
            <person name="Muzny D.M."/>
            <person name="Weinstock G."/>
            <person name="Gibbs R.A."/>
        </authorList>
    </citation>
    <scope>NUCLEOTIDE SEQUENCE [LARGE SCALE GENOMIC DNA]</scope>
    <source>
        <strain evidence="3">LSR1</strain>
    </source>
</reference>
<dbReference type="AlphaFoldDB" id="A0A8R2JN20"/>
<dbReference type="KEGG" id="api:115033603"/>
<name>A0A8R2JN20_ACYPI</name>
<dbReference type="GeneID" id="115033603"/>
<dbReference type="Proteomes" id="UP000007819">
    <property type="component" value="Chromosome A1"/>
</dbReference>
<keyword evidence="3" id="KW-1185">Reference proteome</keyword>
<reference evidence="2" key="2">
    <citation type="submission" date="2022-06" db="UniProtKB">
        <authorList>
            <consortium name="EnsemblMetazoa"/>
        </authorList>
    </citation>
    <scope>IDENTIFICATION</scope>
</reference>